<sequence length="163" mass="18141">MSEQKMTPADLPSGRSPALDRLDVLVGEWATAAVFDAGFFGPGSPEVVGHGRTTFAWLKGRRVLAQTFTNDHPDAPDGLCAIGLSDQPEVFVQHYHDSRGETRDYLMTLDDGELRFWRADPAFAQRYRGTVTADGKTIEGAWEVSEDGHTWRHDFKLIYTRAG</sequence>
<accession>A0ABV5P1K0</accession>
<evidence type="ECO:0000313" key="1">
    <source>
        <dbReference type="EMBL" id="MFB9476450.1"/>
    </source>
</evidence>
<comment type="caution">
    <text evidence="1">The sequence shown here is derived from an EMBL/GenBank/DDBJ whole genome shotgun (WGS) entry which is preliminary data.</text>
</comment>
<reference evidence="1 2" key="1">
    <citation type="submission" date="2024-09" db="EMBL/GenBank/DDBJ databases">
        <authorList>
            <person name="Sun Q."/>
            <person name="Mori K."/>
        </authorList>
    </citation>
    <scope>NUCLEOTIDE SEQUENCE [LARGE SCALE GENOMIC DNA]</scope>
    <source>
        <strain evidence="1 2">JCM 3324</strain>
    </source>
</reference>
<dbReference type="RefSeq" id="WP_364369600.1">
    <property type="nucleotide sequence ID" value="NZ_JBHMCF010000051.1"/>
</dbReference>
<keyword evidence="2" id="KW-1185">Reference proteome</keyword>
<protein>
    <recommendedName>
        <fullName evidence="3">DUF1579 domain-containing protein</fullName>
    </recommendedName>
</protein>
<name>A0ABV5P1K0_9ACTN</name>
<proteinExistence type="predicted"/>
<dbReference type="Proteomes" id="UP001589568">
    <property type="component" value="Unassembled WGS sequence"/>
</dbReference>
<gene>
    <name evidence="1" type="ORF">ACFFR3_43750</name>
</gene>
<evidence type="ECO:0008006" key="3">
    <source>
        <dbReference type="Google" id="ProtNLM"/>
    </source>
</evidence>
<organism evidence="1 2">
    <name type="scientific">Nonomuraea salmonea</name>
    <dbReference type="NCBI Taxonomy" id="46181"/>
    <lineage>
        <taxon>Bacteria</taxon>
        <taxon>Bacillati</taxon>
        <taxon>Actinomycetota</taxon>
        <taxon>Actinomycetes</taxon>
        <taxon>Streptosporangiales</taxon>
        <taxon>Streptosporangiaceae</taxon>
        <taxon>Nonomuraea</taxon>
    </lineage>
</organism>
<evidence type="ECO:0000313" key="2">
    <source>
        <dbReference type="Proteomes" id="UP001589568"/>
    </source>
</evidence>
<dbReference type="EMBL" id="JBHMCF010000051">
    <property type="protein sequence ID" value="MFB9476450.1"/>
    <property type="molecule type" value="Genomic_DNA"/>
</dbReference>